<dbReference type="PANTHER" id="PTHR34309">
    <property type="entry name" value="SLR1406 PROTEIN"/>
    <property type="match status" value="1"/>
</dbReference>
<accession>A0A8J3IK14</accession>
<name>A0A8J3IK14_9CHLR</name>
<dbReference type="InterPro" id="IPR005624">
    <property type="entry name" value="PduO/GlcC-like"/>
</dbReference>
<gene>
    <name evidence="2" type="ORF">KSF_029170</name>
</gene>
<comment type="caution">
    <text evidence="2">The sequence shown here is derived from an EMBL/GenBank/DDBJ whole genome shotgun (WGS) entry which is preliminary data.</text>
</comment>
<dbReference type="Proteomes" id="UP000597444">
    <property type="component" value="Unassembled WGS sequence"/>
</dbReference>
<dbReference type="Gene3D" id="3.30.450.150">
    <property type="entry name" value="Haem-degrading domain"/>
    <property type="match status" value="1"/>
</dbReference>
<evidence type="ECO:0000313" key="3">
    <source>
        <dbReference type="Proteomes" id="UP000597444"/>
    </source>
</evidence>
<dbReference type="InterPro" id="IPR052517">
    <property type="entry name" value="GlcG_carb_metab_protein"/>
</dbReference>
<dbReference type="SUPFAM" id="SSF143744">
    <property type="entry name" value="GlcG-like"/>
    <property type="match status" value="1"/>
</dbReference>
<evidence type="ECO:0008006" key="4">
    <source>
        <dbReference type="Google" id="ProtNLM"/>
    </source>
</evidence>
<dbReference type="InterPro" id="IPR038084">
    <property type="entry name" value="PduO/GlcC-like_sf"/>
</dbReference>
<dbReference type="AlphaFoldDB" id="A0A8J3IK14"/>
<evidence type="ECO:0000256" key="1">
    <source>
        <dbReference type="SAM" id="MobiDB-lite"/>
    </source>
</evidence>
<protein>
    <recommendedName>
        <fullName evidence="4">Heme-binding protein</fullName>
    </recommendedName>
</protein>
<dbReference type="RefSeq" id="WP_220203681.1">
    <property type="nucleotide sequence ID" value="NZ_BNJK01000001.1"/>
</dbReference>
<dbReference type="PANTHER" id="PTHR34309:SF1">
    <property type="entry name" value="PROTEIN GLCG"/>
    <property type="match status" value="1"/>
</dbReference>
<feature type="compositionally biased region" description="Basic and acidic residues" evidence="1">
    <location>
        <begin position="211"/>
        <end position="224"/>
    </location>
</feature>
<sequence>MSLTIDLARRILEASKQRARELRSPVSIAIVDAGGHLVLFERMMSPYGWATGNISIAKAATAVMFNQSTDSVAQWGSGIPGFASSLATMTNGKFIMAAGGWPIRMQGATIGGIGVSGGNAPGRDDDVARAGLAVLDAMLEAMAPPIPAQPPSQSGISPTPPVPAAPQQPFANPPATPSAPSPAITRVMPESEAAPSTQHLPAQDDPYSYDSYDKFNSDRPGGKQ</sequence>
<dbReference type="EMBL" id="BNJK01000001">
    <property type="protein sequence ID" value="GHO92869.1"/>
    <property type="molecule type" value="Genomic_DNA"/>
</dbReference>
<dbReference type="Pfam" id="PF03928">
    <property type="entry name" value="HbpS-like"/>
    <property type="match status" value="1"/>
</dbReference>
<keyword evidence="3" id="KW-1185">Reference proteome</keyword>
<evidence type="ECO:0000313" key="2">
    <source>
        <dbReference type="EMBL" id="GHO92869.1"/>
    </source>
</evidence>
<feature type="compositionally biased region" description="Pro residues" evidence="1">
    <location>
        <begin position="158"/>
        <end position="180"/>
    </location>
</feature>
<reference evidence="2" key="1">
    <citation type="submission" date="2020-10" db="EMBL/GenBank/DDBJ databases">
        <title>Taxonomic study of unclassified bacteria belonging to the class Ktedonobacteria.</title>
        <authorList>
            <person name="Yabe S."/>
            <person name="Wang C.M."/>
            <person name="Zheng Y."/>
            <person name="Sakai Y."/>
            <person name="Cavaletti L."/>
            <person name="Monciardini P."/>
            <person name="Donadio S."/>
        </authorList>
    </citation>
    <scope>NUCLEOTIDE SEQUENCE</scope>
    <source>
        <strain evidence="2">ID150040</strain>
    </source>
</reference>
<organism evidence="2 3">
    <name type="scientific">Reticulibacter mediterranei</name>
    <dbReference type="NCBI Taxonomy" id="2778369"/>
    <lineage>
        <taxon>Bacteria</taxon>
        <taxon>Bacillati</taxon>
        <taxon>Chloroflexota</taxon>
        <taxon>Ktedonobacteria</taxon>
        <taxon>Ktedonobacterales</taxon>
        <taxon>Reticulibacteraceae</taxon>
        <taxon>Reticulibacter</taxon>
    </lineage>
</organism>
<feature type="region of interest" description="Disordered" evidence="1">
    <location>
        <begin position="144"/>
        <end position="224"/>
    </location>
</feature>
<proteinExistence type="predicted"/>